<protein>
    <submittedName>
        <fullName evidence="1">Uncharacterized protein</fullName>
    </submittedName>
</protein>
<dbReference type="Proteomes" id="UP000821865">
    <property type="component" value="Chromosome 6"/>
</dbReference>
<name>A0ACB8CMP6_DERSI</name>
<proteinExistence type="predicted"/>
<keyword evidence="2" id="KW-1185">Reference proteome</keyword>
<comment type="caution">
    <text evidence="1">The sequence shown here is derived from an EMBL/GenBank/DDBJ whole genome shotgun (WGS) entry which is preliminary data.</text>
</comment>
<organism evidence="1 2">
    <name type="scientific">Dermacentor silvarum</name>
    <name type="common">Tick</name>
    <dbReference type="NCBI Taxonomy" id="543639"/>
    <lineage>
        <taxon>Eukaryota</taxon>
        <taxon>Metazoa</taxon>
        <taxon>Ecdysozoa</taxon>
        <taxon>Arthropoda</taxon>
        <taxon>Chelicerata</taxon>
        <taxon>Arachnida</taxon>
        <taxon>Acari</taxon>
        <taxon>Parasitiformes</taxon>
        <taxon>Ixodida</taxon>
        <taxon>Ixodoidea</taxon>
        <taxon>Ixodidae</taxon>
        <taxon>Rhipicephalinae</taxon>
        <taxon>Dermacentor</taxon>
    </lineage>
</organism>
<gene>
    <name evidence="1" type="ORF">HPB49_021992</name>
</gene>
<accession>A0ACB8CMP6</accession>
<evidence type="ECO:0000313" key="2">
    <source>
        <dbReference type="Proteomes" id="UP000821865"/>
    </source>
</evidence>
<evidence type="ECO:0000313" key="1">
    <source>
        <dbReference type="EMBL" id="KAH7946246.1"/>
    </source>
</evidence>
<sequence>MAWTLDKTKMTASNATPAAGSSVGNVNGPAKRATGRKGKAFAKWKPRPMLKPTPEDYVIVMKPRERISLQKAFTETGYGDRHLGAADRLIGDFAVNTEKGSVPLHGYLRQDGGNTCHGVIMCAGVPAPSWKSDNSEHPRRHASPSRARRSPVTRITDNMVVSVQSYYKTIRPAASVGPSGTARMHVQTYSRTRWRECGPLTTVFPGVLCAVVTHATNSRDCAAKFRTPKMAAKKGGKKKMAPKNKTTSRHHTAAWRNARRRRRTAKLGPGSISSKTDARLGGPYTDVSGRPLKTSSRTTAVDDDDSCSLSSMEDSALLVSAGSGAASPKIRRSQKTHSATPVHIVQWNCRGFQSRAKWANLRLFLLTLDSLPAVVALHESGSGATLTSYITFQQDPSSCPRSKGYGQGPYDDCGRFQHPHLGGTCVRRRGDAS</sequence>
<reference evidence="1" key="1">
    <citation type="submission" date="2020-05" db="EMBL/GenBank/DDBJ databases">
        <title>Large-scale comparative analyses of tick genomes elucidate their genetic diversity and vector capacities.</title>
        <authorList>
            <person name="Jia N."/>
            <person name="Wang J."/>
            <person name="Shi W."/>
            <person name="Du L."/>
            <person name="Sun Y."/>
            <person name="Zhan W."/>
            <person name="Jiang J."/>
            <person name="Wang Q."/>
            <person name="Zhang B."/>
            <person name="Ji P."/>
            <person name="Sakyi L.B."/>
            <person name="Cui X."/>
            <person name="Yuan T."/>
            <person name="Jiang B."/>
            <person name="Yang W."/>
            <person name="Lam T.T.-Y."/>
            <person name="Chang Q."/>
            <person name="Ding S."/>
            <person name="Wang X."/>
            <person name="Zhu J."/>
            <person name="Ruan X."/>
            <person name="Zhao L."/>
            <person name="Wei J."/>
            <person name="Que T."/>
            <person name="Du C."/>
            <person name="Cheng J."/>
            <person name="Dai P."/>
            <person name="Han X."/>
            <person name="Huang E."/>
            <person name="Gao Y."/>
            <person name="Liu J."/>
            <person name="Shao H."/>
            <person name="Ye R."/>
            <person name="Li L."/>
            <person name="Wei W."/>
            <person name="Wang X."/>
            <person name="Wang C."/>
            <person name="Yang T."/>
            <person name="Huo Q."/>
            <person name="Li W."/>
            <person name="Guo W."/>
            <person name="Chen H."/>
            <person name="Zhou L."/>
            <person name="Ni X."/>
            <person name="Tian J."/>
            <person name="Zhou Y."/>
            <person name="Sheng Y."/>
            <person name="Liu T."/>
            <person name="Pan Y."/>
            <person name="Xia L."/>
            <person name="Li J."/>
            <person name="Zhao F."/>
            <person name="Cao W."/>
        </authorList>
    </citation>
    <scope>NUCLEOTIDE SEQUENCE</scope>
    <source>
        <strain evidence="1">Dsil-2018</strain>
    </source>
</reference>
<dbReference type="EMBL" id="CM023475">
    <property type="protein sequence ID" value="KAH7946246.1"/>
    <property type="molecule type" value="Genomic_DNA"/>
</dbReference>